<evidence type="ECO:0000256" key="1">
    <source>
        <dbReference type="SAM" id="Phobius"/>
    </source>
</evidence>
<keyword evidence="1" id="KW-1133">Transmembrane helix</keyword>
<protein>
    <submittedName>
        <fullName evidence="2">Uncharacterized protein</fullName>
    </submittedName>
</protein>
<sequence length="99" mass="11803">METYQFTTEKEFAKFQKTLSTKINNGFVIIERNDKLPYVVLRKEKKQIDHAFHLFLTFITIGLWSVVWIYWIITLNKKKNILVAVDEDGNIFEEKCLSE</sequence>
<organism evidence="2 3">
    <name type="scientific">Flavobacterium hydrocarbonoxydans</name>
    <dbReference type="NCBI Taxonomy" id="2683249"/>
    <lineage>
        <taxon>Bacteria</taxon>
        <taxon>Pseudomonadati</taxon>
        <taxon>Bacteroidota</taxon>
        <taxon>Flavobacteriia</taxon>
        <taxon>Flavobacteriales</taxon>
        <taxon>Flavobacteriaceae</taxon>
        <taxon>Flavobacterium</taxon>
    </lineage>
</organism>
<gene>
    <name evidence="2" type="ORF">GON26_19540</name>
</gene>
<dbReference type="RefSeq" id="WP_160376457.1">
    <property type="nucleotide sequence ID" value="NZ_WSTB01000015.1"/>
</dbReference>
<dbReference type="AlphaFoldDB" id="A0A6I4P073"/>
<dbReference type="EMBL" id="WSTB01000015">
    <property type="protein sequence ID" value="MWB96564.1"/>
    <property type="molecule type" value="Genomic_DNA"/>
</dbReference>
<feature type="transmembrane region" description="Helical" evidence="1">
    <location>
        <begin position="51"/>
        <end position="73"/>
    </location>
</feature>
<reference evidence="2 3" key="1">
    <citation type="submission" date="2019-12" db="EMBL/GenBank/DDBJ databases">
        <authorList>
            <person name="Kim Y.S."/>
        </authorList>
    </citation>
    <scope>NUCLEOTIDE SEQUENCE [LARGE SCALE GENOMIC DNA]</scope>
    <source>
        <strain evidence="2 3">GA093</strain>
    </source>
</reference>
<evidence type="ECO:0000313" key="2">
    <source>
        <dbReference type="EMBL" id="MWB96564.1"/>
    </source>
</evidence>
<proteinExistence type="predicted"/>
<accession>A0A6I4P073</accession>
<keyword evidence="1" id="KW-0472">Membrane</keyword>
<keyword evidence="3" id="KW-1185">Reference proteome</keyword>
<dbReference type="Proteomes" id="UP000471501">
    <property type="component" value="Unassembled WGS sequence"/>
</dbReference>
<keyword evidence="1" id="KW-0812">Transmembrane</keyword>
<evidence type="ECO:0000313" key="3">
    <source>
        <dbReference type="Proteomes" id="UP000471501"/>
    </source>
</evidence>
<comment type="caution">
    <text evidence="2">The sequence shown here is derived from an EMBL/GenBank/DDBJ whole genome shotgun (WGS) entry which is preliminary data.</text>
</comment>
<name>A0A6I4P073_9FLAO</name>